<feature type="domain" description="F-box protein AT5G49610-like beta-propeller" evidence="1">
    <location>
        <begin position="68"/>
        <end position="218"/>
    </location>
</feature>
<name>A0A0D9VEX9_9ORYZ</name>
<evidence type="ECO:0000259" key="1">
    <source>
        <dbReference type="Pfam" id="PF23635"/>
    </source>
</evidence>
<dbReference type="PANTHER" id="PTHR33207">
    <property type="entry name" value="F-BOX DOMAIN CONTAINING PROTEIN-RELATED"/>
    <property type="match status" value="1"/>
</dbReference>
<dbReference type="Pfam" id="PF23635">
    <property type="entry name" value="Beta-prop_AT5G49610-like"/>
    <property type="match status" value="1"/>
</dbReference>
<sequence length="249" mass="28135">MSRQPGETLHVSYTLFAEDVGDDSSFTLVRFVRNDEEVFAQAFCVSRDFGSGKCPQIGIGSDSGKLGKKGYILGLNLASMRLFLIKFPDGLEQLDCMENLENLELLRAGDSSLYLIHLKGFQIHVWLHTSHTDIGGNWELVDTICLCQSFGQASDPNFESEDDSIALHRVDDNAEVLLRINHVIFHIHILNRTVEKMVEIALELDRCLHIFPFMMLWPLPPSHNLAMIMIEVSAPASWPFDSRNLTYLP</sequence>
<reference evidence="2 3" key="1">
    <citation type="submission" date="2012-08" db="EMBL/GenBank/DDBJ databases">
        <title>Oryza genome evolution.</title>
        <authorList>
            <person name="Wing R.A."/>
        </authorList>
    </citation>
    <scope>NUCLEOTIDE SEQUENCE</scope>
</reference>
<proteinExistence type="predicted"/>
<reference evidence="3" key="2">
    <citation type="submission" date="2013-12" db="EMBL/GenBank/DDBJ databases">
        <authorList>
            <person name="Yu Y."/>
            <person name="Lee S."/>
            <person name="de Baynast K."/>
            <person name="Wissotski M."/>
            <person name="Liu L."/>
            <person name="Talag J."/>
            <person name="Goicoechea J."/>
            <person name="Angelova A."/>
            <person name="Jetty R."/>
            <person name="Kudrna D."/>
            <person name="Golser W."/>
            <person name="Rivera L."/>
            <person name="Zhang J."/>
            <person name="Wing R."/>
        </authorList>
    </citation>
    <scope>NUCLEOTIDE SEQUENCE</scope>
</reference>
<dbReference type="Proteomes" id="UP000032180">
    <property type="component" value="Chromosome 2"/>
</dbReference>
<accession>A0A0D9VEX9</accession>
<evidence type="ECO:0000313" key="2">
    <source>
        <dbReference type="EnsemblPlants" id="LPERR02G10630.1"/>
    </source>
</evidence>
<dbReference type="AlphaFoldDB" id="A0A0D9VEX9"/>
<protein>
    <recommendedName>
        <fullName evidence="1">F-box protein AT5G49610-like beta-propeller domain-containing protein</fullName>
    </recommendedName>
</protein>
<dbReference type="Gramene" id="LPERR02G10630.1">
    <property type="protein sequence ID" value="LPERR02G10630.1"/>
    <property type="gene ID" value="LPERR02G10630"/>
</dbReference>
<evidence type="ECO:0000313" key="3">
    <source>
        <dbReference type="Proteomes" id="UP000032180"/>
    </source>
</evidence>
<dbReference type="HOGENOM" id="CLU_1117104_0_0_1"/>
<dbReference type="EnsemblPlants" id="LPERR02G10630.1">
    <property type="protein sequence ID" value="LPERR02G10630.1"/>
    <property type="gene ID" value="LPERR02G10630"/>
</dbReference>
<keyword evidence="3" id="KW-1185">Reference proteome</keyword>
<organism evidence="2 3">
    <name type="scientific">Leersia perrieri</name>
    <dbReference type="NCBI Taxonomy" id="77586"/>
    <lineage>
        <taxon>Eukaryota</taxon>
        <taxon>Viridiplantae</taxon>
        <taxon>Streptophyta</taxon>
        <taxon>Embryophyta</taxon>
        <taxon>Tracheophyta</taxon>
        <taxon>Spermatophyta</taxon>
        <taxon>Magnoliopsida</taxon>
        <taxon>Liliopsida</taxon>
        <taxon>Poales</taxon>
        <taxon>Poaceae</taxon>
        <taxon>BOP clade</taxon>
        <taxon>Oryzoideae</taxon>
        <taxon>Oryzeae</taxon>
        <taxon>Oryzinae</taxon>
        <taxon>Leersia</taxon>
    </lineage>
</organism>
<dbReference type="InterPro" id="IPR056594">
    <property type="entry name" value="AT5G49610-like_b-prop"/>
</dbReference>
<reference evidence="2" key="3">
    <citation type="submission" date="2015-04" db="UniProtKB">
        <authorList>
            <consortium name="EnsemblPlants"/>
        </authorList>
    </citation>
    <scope>IDENTIFICATION</scope>
</reference>
<dbReference type="eggNOG" id="ENOG502RRQM">
    <property type="taxonomic scope" value="Eukaryota"/>
</dbReference>